<keyword evidence="3 9" id="KW-0812">Transmembrane</keyword>
<dbReference type="PROSITE" id="PS00211">
    <property type="entry name" value="ABC_TRANSPORTER_1"/>
    <property type="match status" value="1"/>
</dbReference>
<dbReference type="GO" id="GO:0005743">
    <property type="term" value="C:mitochondrial inner membrane"/>
    <property type="evidence" value="ECO:0007669"/>
    <property type="project" value="TreeGrafter"/>
</dbReference>
<dbReference type="Pfam" id="PF00005">
    <property type="entry name" value="ABC_tran"/>
    <property type="match status" value="1"/>
</dbReference>
<dbReference type="OrthoDB" id="6500128at2759"/>
<protein>
    <submittedName>
        <fullName evidence="12">P-loop containing nucleoside triphosphate hydrolase protein</fullName>
    </submittedName>
</protein>
<evidence type="ECO:0000259" key="11">
    <source>
        <dbReference type="PROSITE" id="PS50929"/>
    </source>
</evidence>
<dbReference type="Pfam" id="PF00664">
    <property type="entry name" value="ABC_membrane"/>
    <property type="match status" value="2"/>
</dbReference>
<dbReference type="PROSITE" id="PS50893">
    <property type="entry name" value="ABC_TRANSPORTER_2"/>
    <property type="match status" value="1"/>
</dbReference>
<dbReference type="InterPro" id="IPR027417">
    <property type="entry name" value="P-loop_NTPase"/>
</dbReference>
<dbReference type="GO" id="GO:0015421">
    <property type="term" value="F:ABC-type oligopeptide transporter activity"/>
    <property type="evidence" value="ECO:0007669"/>
    <property type="project" value="TreeGrafter"/>
</dbReference>
<evidence type="ECO:0000259" key="10">
    <source>
        <dbReference type="PROSITE" id="PS50893"/>
    </source>
</evidence>
<dbReference type="PROSITE" id="PS50929">
    <property type="entry name" value="ABC_TM1F"/>
    <property type="match status" value="1"/>
</dbReference>
<evidence type="ECO:0000256" key="9">
    <source>
        <dbReference type="SAM" id="Phobius"/>
    </source>
</evidence>
<dbReference type="Proteomes" id="UP000311382">
    <property type="component" value="Unassembled WGS sequence"/>
</dbReference>
<feature type="transmembrane region" description="Helical" evidence="9">
    <location>
        <begin position="179"/>
        <end position="196"/>
    </location>
</feature>
<dbReference type="InterPro" id="IPR003593">
    <property type="entry name" value="AAA+_ATPase"/>
</dbReference>
<keyword evidence="12" id="KW-0378">Hydrolase</keyword>
<dbReference type="GO" id="GO:0005524">
    <property type="term" value="F:ATP binding"/>
    <property type="evidence" value="ECO:0007669"/>
    <property type="project" value="UniProtKB-KW"/>
</dbReference>
<evidence type="ECO:0000313" key="13">
    <source>
        <dbReference type="Proteomes" id="UP000311382"/>
    </source>
</evidence>
<dbReference type="InterPro" id="IPR011527">
    <property type="entry name" value="ABC1_TM_dom"/>
</dbReference>
<evidence type="ECO:0000256" key="5">
    <source>
        <dbReference type="ARBA" id="ARBA00022840"/>
    </source>
</evidence>
<keyword evidence="4" id="KW-0547">Nucleotide-binding</keyword>
<dbReference type="STRING" id="5288.A0A5C5FU92"/>
<evidence type="ECO:0000256" key="6">
    <source>
        <dbReference type="ARBA" id="ARBA00022989"/>
    </source>
</evidence>
<dbReference type="InterPro" id="IPR039421">
    <property type="entry name" value="Type_1_exporter"/>
</dbReference>
<evidence type="ECO:0000256" key="7">
    <source>
        <dbReference type="ARBA" id="ARBA00023136"/>
    </source>
</evidence>
<dbReference type="CDD" id="cd18573">
    <property type="entry name" value="ABC_6TM_ABCB10_like"/>
    <property type="match status" value="1"/>
</dbReference>
<dbReference type="SMART" id="SM00382">
    <property type="entry name" value="AAA"/>
    <property type="match status" value="1"/>
</dbReference>
<dbReference type="InterPro" id="IPR017871">
    <property type="entry name" value="ABC_transporter-like_CS"/>
</dbReference>
<dbReference type="AlphaFoldDB" id="A0A5C5FU92"/>
<dbReference type="PANTHER" id="PTHR43394">
    <property type="entry name" value="ATP-DEPENDENT PERMEASE MDL1, MITOCHONDRIAL"/>
    <property type="match status" value="1"/>
</dbReference>
<accession>A0A5C5FU92</accession>
<dbReference type="EMBL" id="SOZI01000083">
    <property type="protein sequence ID" value="TNY19846.1"/>
    <property type="molecule type" value="Genomic_DNA"/>
</dbReference>
<dbReference type="SUPFAM" id="SSF52540">
    <property type="entry name" value="P-loop containing nucleoside triphosphate hydrolases"/>
    <property type="match status" value="1"/>
</dbReference>
<evidence type="ECO:0000256" key="4">
    <source>
        <dbReference type="ARBA" id="ARBA00022741"/>
    </source>
</evidence>
<comment type="subcellular location">
    <subcellularLocation>
        <location evidence="1">Membrane</location>
        <topology evidence="1">Multi-pass membrane protein</topology>
    </subcellularLocation>
</comment>
<evidence type="ECO:0000256" key="3">
    <source>
        <dbReference type="ARBA" id="ARBA00022692"/>
    </source>
</evidence>
<sequence length="652" mass="69081">MSEVRRLMTLARPERKTIGIAIGLLCVSSTVSLSIPLGIGRIIDIFSGQDTGLPVSVPTAAGLLTLFFAIGAVANMGRVILMRISGQRIVARLREAAYGNVLRQDIGWHDLQGASTKAKDTKDGTTPASSSEQQPQNAQTTAVAQVKDTGVRSTGDVISRLGSDASIVGESLTRELSDGLRAVVTATVGIGAMLYISSKVTAVMLLIVPPISVAAVFYGRFLKKLSRRTQKAVGEMVAVSEERLGAIRTVQAFNAVDPVETNRFKEKVNRVFELAKTEAWASGLFFGGTGFAGNATVIALLTYGGTLVARGELTVGNLISLLTYTVYVGSSLAGLTSFFGTIMKGLGASSRVFELLDARPLSVKLGVGRPLPVTTPPRRLVFDNVHFSYPSRPHAEILRGVNLSIEPGKIVSVAGGSGSGKSTLANLLVRYYDPTSGRVMYGDDDIRQFTPESWRQRIAIVPQDPALFSTTIAENIAYGRPSATRAEIEEAARLANCGFIDTLPRGFDTQVGARGAQLSGGQRQRLAIARALLQKPKILVADEATSALDAASESLVNEAIANISASHQLTTILIAHRFVAPPSTPNLSTLKTADVVVMMENGVVAEQGTYDELAREGTRFNYLVRSQLLGTTSAPPLVGGQGNAAARAQAQA</sequence>
<feature type="transmembrane region" description="Helical" evidence="9">
    <location>
        <begin position="55"/>
        <end position="74"/>
    </location>
</feature>
<dbReference type="GO" id="GO:0090374">
    <property type="term" value="P:oligopeptide export from mitochondrion"/>
    <property type="evidence" value="ECO:0007669"/>
    <property type="project" value="TreeGrafter"/>
</dbReference>
<keyword evidence="7 9" id="KW-0472">Membrane</keyword>
<feature type="domain" description="ABC transporter" evidence="10">
    <location>
        <begin position="380"/>
        <end position="626"/>
    </location>
</feature>
<keyword evidence="5" id="KW-0067">ATP-binding</keyword>
<dbReference type="InterPro" id="IPR036640">
    <property type="entry name" value="ABC1_TM_sf"/>
</dbReference>
<evidence type="ECO:0000256" key="1">
    <source>
        <dbReference type="ARBA" id="ARBA00004141"/>
    </source>
</evidence>
<feature type="region of interest" description="Disordered" evidence="8">
    <location>
        <begin position="113"/>
        <end position="145"/>
    </location>
</feature>
<feature type="transmembrane region" description="Helical" evidence="9">
    <location>
        <begin position="321"/>
        <end position="342"/>
    </location>
</feature>
<keyword evidence="13" id="KW-1185">Reference proteome</keyword>
<dbReference type="Gene3D" id="1.20.1560.10">
    <property type="entry name" value="ABC transporter type 1, transmembrane domain"/>
    <property type="match status" value="1"/>
</dbReference>
<feature type="transmembrane region" description="Helical" evidence="9">
    <location>
        <begin position="279"/>
        <end position="301"/>
    </location>
</feature>
<dbReference type="PANTHER" id="PTHR43394:SF1">
    <property type="entry name" value="ATP-BINDING CASSETTE SUB-FAMILY B MEMBER 10, MITOCHONDRIAL"/>
    <property type="match status" value="1"/>
</dbReference>
<evidence type="ECO:0000313" key="12">
    <source>
        <dbReference type="EMBL" id="TNY19846.1"/>
    </source>
</evidence>
<comment type="caution">
    <text evidence="12">The sequence shown here is derived from an EMBL/GenBank/DDBJ whole genome shotgun (WGS) entry which is preliminary data.</text>
</comment>
<comment type="similarity">
    <text evidence="2">Belongs to the ABC transporter superfamily. ABCB family. Mitochondrial peptide exporter (TC 3.A.1.212) subfamily.</text>
</comment>
<dbReference type="SUPFAM" id="SSF90123">
    <property type="entry name" value="ABC transporter transmembrane region"/>
    <property type="match status" value="2"/>
</dbReference>
<feature type="transmembrane region" description="Helical" evidence="9">
    <location>
        <begin position="202"/>
        <end position="221"/>
    </location>
</feature>
<feature type="compositionally biased region" description="Polar residues" evidence="8">
    <location>
        <begin position="124"/>
        <end position="143"/>
    </location>
</feature>
<dbReference type="FunFam" id="3.40.50.300:FF:000218">
    <property type="entry name" value="Multidrug ABC transporter ATP-binding protein"/>
    <property type="match status" value="1"/>
</dbReference>
<reference evidence="12 13" key="1">
    <citation type="submission" date="2019-03" db="EMBL/GenBank/DDBJ databases">
        <title>Rhodosporidium diobovatum UCD-FST 08-225 genome sequencing, assembly, and annotation.</title>
        <authorList>
            <person name="Fakankun I.U."/>
            <person name="Fristensky B."/>
            <person name="Levin D.B."/>
        </authorList>
    </citation>
    <scope>NUCLEOTIDE SEQUENCE [LARGE SCALE GENOMIC DNA]</scope>
    <source>
        <strain evidence="12 13">UCD-FST 08-225</strain>
    </source>
</reference>
<dbReference type="GO" id="GO:0016887">
    <property type="term" value="F:ATP hydrolysis activity"/>
    <property type="evidence" value="ECO:0007669"/>
    <property type="project" value="InterPro"/>
</dbReference>
<organism evidence="12 13">
    <name type="scientific">Rhodotorula diobovata</name>
    <dbReference type="NCBI Taxonomy" id="5288"/>
    <lineage>
        <taxon>Eukaryota</taxon>
        <taxon>Fungi</taxon>
        <taxon>Dikarya</taxon>
        <taxon>Basidiomycota</taxon>
        <taxon>Pucciniomycotina</taxon>
        <taxon>Microbotryomycetes</taxon>
        <taxon>Sporidiobolales</taxon>
        <taxon>Sporidiobolaceae</taxon>
        <taxon>Rhodotorula</taxon>
    </lineage>
</organism>
<keyword evidence="6 9" id="KW-1133">Transmembrane helix</keyword>
<feature type="transmembrane region" description="Helical" evidence="9">
    <location>
        <begin position="20"/>
        <end position="43"/>
    </location>
</feature>
<evidence type="ECO:0000256" key="8">
    <source>
        <dbReference type="SAM" id="MobiDB-lite"/>
    </source>
</evidence>
<feature type="domain" description="ABC transmembrane type-1" evidence="11">
    <location>
        <begin position="20"/>
        <end position="344"/>
    </location>
</feature>
<proteinExistence type="inferred from homology"/>
<evidence type="ECO:0000256" key="2">
    <source>
        <dbReference type="ARBA" id="ARBA00005580"/>
    </source>
</evidence>
<dbReference type="InterPro" id="IPR003439">
    <property type="entry name" value="ABC_transporter-like_ATP-bd"/>
</dbReference>
<dbReference type="Gene3D" id="3.40.50.300">
    <property type="entry name" value="P-loop containing nucleotide triphosphate hydrolases"/>
    <property type="match status" value="1"/>
</dbReference>
<gene>
    <name evidence="12" type="ORF">DMC30DRAFT_411915</name>
</gene>
<name>A0A5C5FU92_9BASI</name>